<dbReference type="Proteomes" id="UP000559256">
    <property type="component" value="Unassembled WGS sequence"/>
</dbReference>
<feature type="domain" description="Enoyl reductase (ER)" evidence="2">
    <location>
        <begin position="19"/>
        <end position="363"/>
    </location>
</feature>
<dbReference type="SMART" id="SM00829">
    <property type="entry name" value="PKS_ER"/>
    <property type="match status" value="1"/>
</dbReference>
<dbReference type="Gene3D" id="3.90.180.10">
    <property type="entry name" value="Medium-chain alcohol dehydrogenases, catalytic domain"/>
    <property type="match status" value="1"/>
</dbReference>
<dbReference type="InterPro" id="IPR036291">
    <property type="entry name" value="NAD(P)-bd_dom_sf"/>
</dbReference>
<dbReference type="SUPFAM" id="SSF50129">
    <property type="entry name" value="GroES-like"/>
    <property type="match status" value="1"/>
</dbReference>
<protein>
    <recommendedName>
        <fullName evidence="2">Enoyl reductase (ER) domain-containing protein</fullName>
    </recommendedName>
</protein>
<dbReference type="CDD" id="cd08276">
    <property type="entry name" value="MDR7"/>
    <property type="match status" value="1"/>
</dbReference>
<evidence type="ECO:0000256" key="1">
    <source>
        <dbReference type="SAM" id="MobiDB-lite"/>
    </source>
</evidence>
<evidence type="ECO:0000313" key="3">
    <source>
        <dbReference type="EMBL" id="KAF5372950.1"/>
    </source>
</evidence>
<dbReference type="InterPro" id="IPR020843">
    <property type="entry name" value="ER"/>
</dbReference>
<gene>
    <name evidence="3" type="ORF">D9758_001571</name>
</gene>
<sequence>MTMAVPKFIKRWIISSTDESLEGLTLQENVSVPEPGPGQVLVKVHAVTLNARDVQIATDSYPNPAKPKASIHQPPNDKDVVPTSDASLSVVAIGPSLPDSEPIKWKVGDRVLPIFAPGFHAGKINYKAVSAPTCGAGRDGFLCEYQAFGAEDLVATPSYLTDEEACTLPVAPLTAYNCLYGYEPMLKAGDTVLLLGTGGCSIAGLQIALAAGCTTICTSSSDAKLARCKELGAHHLVNYRTTPDWEKEVQKITGGRGVDHVIEIGGKDTLPKSIASCKMGGVVSIIGYLSDYNKKDDAQSDYDVAKAILYAGCTVRGVFVGNKEQFEDMNRLFDLKKIKPVIDKVYTFGQAKEAFQYVAKGSHF</sequence>
<dbReference type="GO" id="GO:0016491">
    <property type="term" value="F:oxidoreductase activity"/>
    <property type="evidence" value="ECO:0007669"/>
    <property type="project" value="InterPro"/>
</dbReference>
<reference evidence="3 4" key="1">
    <citation type="journal article" date="2020" name="ISME J.">
        <title>Uncovering the hidden diversity of litter-decomposition mechanisms in mushroom-forming fungi.</title>
        <authorList>
            <person name="Floudas D."/>
            <person name="Bentzer J."/>
            <person name="Ahren D."/>
            <person name="Johansson T."/>
            <person name="Persson P."/>
            <person name="Tunlid A."/>
        </authorList>
    </citation>
    <scope>NUCLEOTIDE SEQUENCE [LARGE SCALE GENOMIC DNA]</scope>
    <source>
        <strain evidence="3 4">CBS 291.85</strain>
    </source>
</reference>
<dbReference type="InterPro" id="IPR013154">
    <property type="entry name" value="ADH-like_N"/>
</dbReference>
<accession>A0A8H5LWT7</accession>
<dbReference type="AlphaFoldDB" id="A0A8H5LWT7"/>
<dbReference type="InterPro" id="IPR052711">
    <property type="entry name" value="Zinc_ADH-like"/>
</dbReference>
<dbReference type="Gene3D" id="3.40.50.720">
    <property type="entry name" value="NAD(P)-binding Rossmann-like Domain"/>
    <property type="match status" value="1"/>
</dbReference>
<dbReference type="EMBL" id="JAACJM010000004">
    <property type="protein sequence ID" value="KAF5372950.1"/>
    <property type="molecule type" value="Genomic_DNA"/>
</dbReference>
<proteinExistence type="predicted"/>
<dbReference type="InterPro" id="IPR013149">
    <property type="entry name" value="ADH-like_C"/>
</dbReference>
<dbReference type="Pfam" id="PF00107">
    <property type="entry name" value="ADH_zinc_N"/>
    <property type="match status" value="1"/>
</dbReference>
<name>A0A8H5LWT7_9AGAR</name>
<keyword evidence="4" id="KW-1185">Reference proteome</keyword>
<dbReference type="SUPFAM" id="SSF51735">
    <property type="entry name" value="NAD(P)-binding Rossmann-fold domains"/>
    <property type="match status" value="1"/>
</dbReference>
<comment type="caution">
    <text evidence="3">The sequence shown here is derived from an EMBL/GenBank/DDBJ whole genome shotgun (WGS) entry which is preliminary data.</text>
</comment>
<evidence type="ECO:0000259" key="2">
    <source>
        <dbReference type="SMART" id="SM00829"/>
    </source>
</evidence>
<dbReference type="Pfam" id="PF08240">
    <property type="entry name" value="ADH_N"/>
    <property type="match status" value="1"/>
</dbReference>
<dbReference type="PANTHER" id="PTHR45033">
    <property type="match status" value="1"/>
</dbReference>
<evidence type="ECO:0000313" key="4">
    <source>
        <dbReference type="Proteomes" id="UP000559256"/>
    </source>
</evidence>
<dbReference type="PANTHER" id="PTHR45033:SF2">
    <property type="entry name" value="ZINC-TYPE ALCOHOL DEHYDROGENASE-LIKE PROTEIN C1773.06C"/>
    <property type="match status" value="1"/>
</dbReference>
<feature type="region of interest" description="Disordered" evidence="1">
    <location>
        <begin position="59"/>
        <end position="80"/>
    </location>
</feature>
<dbReference type="OrthoDB" id="9930022at2759"/>
<dbReference type="InterPro" id="IPR011032">
    <property type="entry name" value="GroES-like_sf"/>
</dbReference>
<organism evidence="3 4">
    <name type="scientific">Tetrapyrgos nigripes</name>
    <dbReference type="NCBI Taxonomy" id="182062"/>
    <lineage>
        <taxon>Eukaryota</taxon>
        <taxon>Fungi</taxon>
        <taxon>Dikarya</taxon>
        <taxon>Basidiomycota</taxon>
        <taxon>Agaricomycotina</taxon>
        <taxon>Agaricomycetes</taxon>
        <taxon>Agaricomycetidae</taxon>
        <taxon>Agaricales</taxon>
        <taxon>Marasmiineae</taxon>
        <taxon>Marasmiaceae</taxon>
        <taxon>Tetrapyrgos</taxon>
    </lineage>
</organism>